<name>A0A9J6DT40_RHIMP</name>
<dbReference type="AlphaFoldDB" id="A0A9J6DT40"/>
<dbReference type="EMBL" id="JABSTU010000007">
    <property type="protein sequence ID" value="KAH8025016.1"/>
    <property type="molecule type" value="Genomic_DNA"/>
</dbReference>
<reference evidence="2" key="2">
    <citation type="submission" date="2021-09" db="EMBL/GenBank/DDBJ databases">
        <authorList>
            <person name="Jia N."/>
            <person name="Wang J."/>
            <person name="Shi W."/>
            <person name="Du L."/>
            <person name="Sun Y."/>
            <person name="Zhan W."/>
            <person name="Jiang J."/>
            <person name="Wang Q."/>
            <person name="Zhang B."/>
            <person name="Ji P."/>
            <person name="Sakyi L.B."/>
            <person name="Cui X."/>
            <person name="Yuan T."/>
            <person name="Jiang B."/>
            <person name="Yang W."/>
            <person name="Lam T.T.-Y."/>
            <person name="Chang Q."/>
            <person name="Ding S."/>
            <person name="Wang X."/>
            <person name="Zhu J."/>
            <person name="Ruan X."/>
            <person name="Zhao L."/>
            <person name="Wei J."/>
            <person name="Que T."/>
            <person name="Du C."/>
            <person name="Cheng J."/>
            <person name="Dai P."/>
            <person name="Han X."/>
            <person name="Huang E."/>
            <person name="Gao Y."/>
            <person name="Liu J."/>
            <person name="Shao H."/>
            <person name="Ye R."/>
            <person name="Li L."/>
            <person name="Wei W."/>
            <person name="Wang X."/>
            <person name="Wang C."/>
            <person name="Huo Q."/>
            <person name="Li W."/>
            <person name="Guo W."/>
            <person name="Chen H."/>
            <person name="Chen S."/>
            <person name="Zhou L."/>
            <person name="Zhou L."/>
            <person name="Ni X."/>
            <person name="Tian J."/>
            <person name="Zhou Y."/>
            <person name="Sheng Y."/>
            <person name="Liu T."/>
            <person name="Pan Y."/>
            <person name="Xia L."/>
            <person name="Li J."/>
            <person name="Zhao F."/>
            <person name="Cao W."/>
        </authorList>
    </citation>
    <scope>NUCLEOTIDE SEQUENCE</scope>
    <source>
        <strain evidence="2">Rmic-2018</strain>
        <tissue evidence="2">Larvae</tissue>
    </source>
</reference>
<keyword evidence="3" id="KW-1185">Reference proteome</keyword>
<accession>A0A9J6DT40</accession>
<evidence type="ECO:0000313" key="3">
    <source>
        <dbReference type="Proteomes" id="UP000821866"/>
    </source>
</evidence>
<protein>
    <submittedName>
        <fullName evidence="2">Uncharacterized protein</fullName>
    </submittedName>
</protein>
<dbReference type="VEuPathDB" id="VectorBase:LOC119176996"/>
<proteinExistence type="predicted"/>
<evidence type="ECO:0000313" key="2">
    <source>
        <dbReference type="EMBL" id="KAH8025016.1"/>
    </source>
</evidence>
<dbReference type="Proteomes" id="UP000821866">
    <property type="component" value="Unassembled WGS sequence"/>
</dbReference>
<feature type="region of interest" description="Disordered" evidence="1">
    <location>
        <begin position="135"/>
        <end position="163"/>
    </location>
</feature>
<comment type="caution">
    <text evidence="2">The sequence shown here is derived from an EMBL/GenBank/DDBJ whole genome shotgun (WGS) entry which is preliminary data.</text>
</comment>
<sequence length="173" mass="19297">MDVSPSRLGKESFRYIVGAVKAGTASRETSLHVTAMPNSDHLRKKRGLIRSGVTRALTLLTNLLQQPDSDASHISGHIVYLKDKEAVLSMLNNIILVTTNEDILDQEVGTVPEYSETILFVVSRAQFWLRERERTARTQDQATETRPGHLGSVNSADAAGQVKEHHQRLVKLW</sequence>
<gene>
    <name evidence="2" type="ORF">HPB51_002912</name>
</gene>
<organism evidence="2 3">
    <name type="scientific">Rhipicephalus microplus</name>
    <name type="common">Cattle tick</name>
    <name type="synonym">Boophilus microplus</name>
    <dbReference type="NCBI Taxonomy" id="6941"/>
    <lineage>
        <taxon>Eukaryota</taxon>
        <taxon>Metazoa</taxon>
        <taxon>Ecdysozoa</taxon>
        <taxon>Arthropoda</taxon>
        <taxon>Chelicerata</taxon>
        <taxon>Arachnida</taxon>
        <taxon>Acari</taxon>
        <taxon>Parasitiformes</taxon>
        <taxon>Ixodida</taxon>
        <taxon>Ixodoidea</taxon>
        <taxon>Ixodidae</taxon>
        <taxon>Rhipicephalinae</taxon>
        <taxon>Rhipicephalus</taxon>
        <taxon>Boophilus</taxon>
    </lineage>
</organism>
<evidence type="ECO:0000256" key="1">
    <source>
        <dbReference type="SAM" id="MobiDB-lite"/>
    </source>
</evidence>
<reference evidence="2" key="1">
    <citation type="journal article" date="2020" name="Cell">
        <title>Large-Scale Comparative Analyses of Tick Genomes Elucidate Their Genetic Diversity and Vector Capacities.</title>
        <authorList>
            <consortium name="Tick Genome and Microbiome Consortium (TIGMIC)"/>
            <person name="Jia N."/>
            <person name="Wang J."/>
            <person name="Shi W."/>
            <person name="Du L."/>
            <person name="Sun Y."/>
            <person name="Zhan W."/>
            <person name="Jiang J.F."/>
            <person name="Wang Q."/>
            <person name="Zhang B."/>
            <person name="Ji P."/>
            <person name="Bell-Sakyi L."/>
            <person name="Cui X.M."/>
            <person name="Yuan T.T."/>
            <person name="Jiang B.G."/>
            <person name="Yang W.F."/>
            <person name="Lam T.T."/>
            <person name="Chang Q.C."/>
            <person name="Ding S.J."/>
            <person name="Wang X.J."/>
            <person name="Zhu J.G."/>
            <person name="Ruan X.D."/>
            <person name="Zhao L."/>
            <person name="Wei J.T."/>
            <person name="Ye R.Z."/>
            <person name="Que T.C."/>
            <person name="Du C.H."/>
            <person name="Zhou Y.H."/>
            <person name="Cheng J.X."/>
            <person name="Dai P.F."/>
            <person name="Guo W.B."/>
            <person name="Han X.H."/>
            <person name="Huang E.J."/>
            <person name="Li L.F."/>
            <person name="Wei W."/>
            <person name="Gao Y.C."/>
            <person name="Liu J.Z."/>
            <person name="Shao H.Z."/>
            <person name="Wang X."/>
            <person name="Wang C.C."/>
            <person name="Yang T.C."/>
            <person name="Huo Q.B."/>
            <person name="Li W."/>
            <person name="Chen H.Y."/>
            <person name="Chen S.E."/>
            <person name="Zhou L.G."/>
            <person name="Ni X.B."/>
            <person name="Tian J.H."/>
            <person name="Sheng Y."/>
            <person name="Liu T."/>
            <person name="Pan Y.S."/>
            <person name="Xia L.Y."/>
            <person name="Li J."/>
            <person name="Zhao F."/>
            <person name="Cao W.C."/>
        </authorList>
    </citation>
    <scope>NUCLEOTIDE SEQUENCE</scope>
    <source>
        <strain evidence="2">Rmic-2018</strain>
    </source>
</reference>